<evidence type="ECO:0000256" key="1">
    <source>
        <dbReference type="SAM" id="SignalP"/>
    </source>
</evidence>
<name>A0A3N2R8U9_9RHOB</name>
<evidence type="ECO:0000313" key="3">
    <source>
        <dbReference type="Proteomes" id="UP000268016"/>
    </source>
</evidence>
<dbReference type="EMBL" id="RDRB01000001">
    <property type="protein sequence ID" value="ROU03902.1"/>
    <property type="molecule type" value="Genomic_DNA"/>
</dbReference>
<reference evidence="2 3" key="1">
    <citation type="submission" date="2018-10" db="EMBL/GenBank/DDBJ databases">
        <title>Histidinibacterium lentulum gen. nov., sp. nov., a marine bacterium from the culture broth of Picochlorum sp. 122.</title>
        <authorList>
            <person name="Wang G."/>
        </authorList>
    </citation>
    <scope>NUCLEOTIDE SEQUENCE [LARGE SCALE GENOMIC DNA]</scope>
    <source>
        <strain evidence="2 3">B17</strain>
    </source>
</reference>
<gene>
    <name evidence="2" type="ORF">EAT49_00375</name>
</gene>
<dbReference type="Proteomes" id="UP000268016">
    <property type="component" value="Unassembled WGS sequence"/>
</dbReference>
<feature type="chain" id="PRO_5017960180" evidence="1">
    <location>
        <begin position="24"/>
        <end position="123"/>
    </location>
</feature>
<comment type="caution">
    <text evidence="2">The sequence shown here is derived from an EMBL/GenBank/DDBJ whole genome shotgun (WGS) entry which is preliminary data.</text>
</comment>
<sequence length="123" mass="11765">MTPYSTFLAIAAVSALLPAAAAAIPNPEPASPPFALSLGVTFSGEAMLSLETLSASVATGGGTALSNATAARIDGAGASSSNGGASMGSGLNFHSTGLRSTVAIDGDGFRSSVGPGGYIHPAP</sequence>
<dbReference type="AlphaFoldDB" id="A0A3N2R8U9"/>
<feature type="signal peptide" evidence="1">
    <location>
        <begin position="1"/>
        <end position="23"/>
    </location>
</feature>
<keyword evidence="3" id="KW-1185">Reference proteome</keyword>
<protein>
    <submittedName>
        <fullName evidence="2">Uncharacterized protein</fullName>
    </submittedName>
</protein>
<dbReference type="RefSeq" id="WP_123640252.1">
    <property type="nucleotide sequence ID" value="NZ_ML119081.1"/>
</dbReference>
<organism evidence="2 3">
    <name type="scientific">Histidinibacterium lentulum</name>
    <dbReference type="NCBI Taxonomy" id="2480588"/>
    <lineage>
        <taxon>Bacteria</taxon>
        <taxon>Pseudomonadati</taxon>
        <taxon>Pseudomonadota</taxon>
        <taxon>Alphaproteobacteria</taxon>
        <taxon>Rhodobacterales</taxon>
        <taxon>Paracoccaceae</taxon>
        <taxon>Histidinibacterium</taxon>
    </lineage>
</organism>
<accession>A0A3N2R8U9</accession>
<proteinExistence type="predicted"/>
<evidence type="ECO:0000313" key="2">
    <source>
        <dbReference type="EMBL" id="ROU03902.1"/>
    </source>
</evidence>
<keyword evidence="1" id="KW-0732">Signal</keyword>